<accession>A0ABQ6GS21</accession>
<protein>
    <submittedName>
        <fullName evidence="1">Uncharacterized protein</fullName>
    </submittedName>
</protein>
<dbReference type="EMBL" id="BSST01000001">
    <property type="protein sequence ID" value="GLX77979.1"/>
    <property type="molecule type" value="Genomic_DNA"/>
</dbReference>
<name>A0ABQ6GS21_9GAMM</name>
<dbReference type="Proteomes" id="UP001157186">
    <property type="component" value="Unassembled WGS sequence"/>
</dbReference>
<organism evidence="1 2">
    <name type="scientific">Thalassotalea insulae</name>
    <dbReference type="NCBI Taxonomy" id="2056778"/>
    <lineage>
        <taxon>Bacteria</taxon>
        <taxon>Pseudomonadati</taxon>
        <taxon>Pseudomonadota</taxon>
        <taxon>Gammaproteobacteria</taxon>
        <taxon>Alteromonadales</taxon>
        <taxon>Colwelliaceae</taxon>
        <taxon>Thalassotalea</taxon>
    </lineage>
</organism>
<evidence type="ECO:0000313" key="1">
    <source>
        <dbReference type="EMBL" id="GLX77979.1"/>
    </source>
</evidence>
<evidence type="ECO:0000313" key="2">
    <source>
        <dbReference type="Proteomes" id="UP001157186"/>
    </source>
</evidence>
<gene>
    <name evidence="1" type="ORF">tinsulaeT_13190</name>
</gene>
<keyword evidence="2" id="KW-1185">Reference proteome</keyword>
<comment type="caution">
    <text evidence="1">The sequence shown here is derived from an EMBL/GenBank/DDBJ whole genome shotgun (WGS) entry which is preliminary data.</text>
</comment>
<proteinExistence type="predicted"/>
<reference evidence="1 2" key="1">
    <citation type="submission" date="2023-03" db="EMBL/GenBank/DDBJ databases">
        <title>Draft genome sequence of Thalassotalea insulae KCTC 62186T.</title>
        <authorList>
            <person name="Sawabe T."/>
        </authorList>
    </citation>
    <scope>NUCLEOTIDE SEQUENCE [LARGE SCALE GENOMIC DNA]</scope>
    <source>
        <strain evidence="1 2">KCTC 62186</strain>
    </source>
</reference>
<sequence>MLKWLIISTGVLVTLSMVLLGLGKLLHDNEQRVTEIKAQGVRSAEGNSKSAARAELVISDGNSSQSKTSITKNIIRQNLTCISDEQCVLIQAQFADLTCDIAINTIGAAILAKTASDQSLAGKCPEVPPSAGARCQANLCVISK</sequence>
<dbReference type="RefSeq" id="WP_284243875.1">
    <property type="nucleotide sequence ID" value="NZ_BSST01000001.1"/>
</dbReference>